<evidence type="ECO:0000313" key="14">
    <source>
        <dbReference type="Proteomes" id="UP001177597"/>
    </source>
</evidence>
<comment type="cofactor">
    <cofactor evidence="12">
        <name>pyruvate</name>
        <dbReference type="ChEBI" id="CHEBI:15361"/>
    </cofactor>
    <text evidence="12">Binds 1 pyruvoyl group covalently per subunit.</text>
</comment>
<accession>A0AA95GAT0</accession>
<dbReference type="NCBIfam" id="TIGR00163">
    <property type="entry name" value="PS_decarb"/>
    <property type="match status" value="1"/>
</dbReference>
<dbReference type="Pfam" id="PF02666">
    <property type="entry name" value="PS_Dcarbxylase"/>
    <property type="match status" value="1"/>
</dbReference>
<feature type="chain" id="PRO_5041504713" description="Phosphatidylserine decarboxylase beta chain" evidence="12">
    <location>
        <begin position="1"/>
        <end position="253"/>
    </location>
</feature>
<comment type="PTM">
    <text evidence="12">Is synthesized initially as an inactive proenzyme. Formation of the active enzyme involves a self-maturation process in which the active site pyruvoyl group is generated from an internal serine residue via an autocatalytic post-translational modification. Two non-identical subunits are generated from the proenzyme in this reaction, and the pyruvate is formed at the N-terminus of the alpha chain, which is derived from the carboxyl end of the proenzyme. The autoendoproteolytic cleavage occurs by a canonical serine protease mechanism, in which the side chain hydroxyl group of the serine supplies its oxygen atom to form the C-terminus of the beta chain, while the remainder of the serine residue undergoes an oxidative deamination to produce ammonia and the pyruvoyl prosthetic group on the alpha chain. During this reaction, the Ser that is part of the protease active site of the proenzyme becomes the pyruvoyl prosthetic group, which constitutes an essential element of the active site of the mature decarboxylase.</text>
</comment>
<dbReference type="InterPro" id="IPR033177">
    <property type="entry name" value="PSD-B"/>
</dbReference>
<dbReference type="GO" id="GO:0004609">
    <property type="term" value="F:phosphatidylserine decarboxylase activity"/>
    <property type="evidence" value="ECO:0007669"/>
    <property type="project" value="UniProtKB-UniRule"/>
</dbReference>
<comment type="subcellular location">
    <subcellularLocation>
        <location evidence="12">Cell membrane</location>
        <topology evidence="12">Peripheral membrane protein</topology>
    </subcellularLocation>
</comment>
<comment type="function">
    <text evidence="12">Catalyzes the formation of phosphatidylethanolamine (PtdEtn) from phosphatidylserine (PtdSer).</text>
</comment>
<feature type="site" description="Cleavage (non-hydrolytic); by autocatalysis" evidence="12">
    <location>
        <begin position="253"/>
        <end position="254"/>
    </location>
</feature>
<gene>
    <name evidence="13" type="primary">asd</name>
    <name evidence="12" type="synonym">psd</name>
    <name evidence="13" type="ORF">QE207_16310</name>
</gene>
<dbReference type="HAMAP" id="MF_00662">
    <property type="entry name" value="PS_decarb_PSD_B_type1"/>
    <property type="match status" value="1"/>
</dbReference>
<protein>
    <recommendedName>
        <fullName evidence="12">Phosphatidylserine decarboxylase proenzyme</fullName>
        <ecNumber evidence="12">4.1.1.65</ecNumber>
    </recommendedName>
    <component>
        <recommendedName>
            <fullName evidence="12">Phosphatidylserine decarboxylase alpha chain</fullName>
        </recommendedName>
    </component>
    <component>
        <recommendedName>
            <fullName evidence="12">Phosphatidylserine decarboxylase beta chain</fullName>
        </recommendedName>
    </component>
</protein>
<comment type="similarity">
    <text evidence="12">Belongs to the phosphatidylserine decarboxylase family. PSD-B subfamily. Prokaryotic type I sub-subfamily.</text>
</comment>
<dbReference type="RefSeq" id="WP_280629228.1">
    <property type="nucleotide sequence ID" value="NZ_CP123498.1"/>
</dbReference>
<name>A0AA95GAT0_9GAMM</name>
<proteinExistence type="inferred from homology"/>
<evidence type="ECO:0000256" key="3">
    <source>
        <dbReference type="ARBA" id="ARBA00022516"/>
    </source>
</evidence>
<keyword evidence="6 12" id="KW-0472">Membrane</keyword>
<keyword evidence="7 12" id="KW-0865">Zymogen</keyword>
<keyword evidence="3 12" id="KW-0444">Lipid biosynthesis</keyword>
<evidence type="ECO:0000256" key="11">
    <source>
        <dbReference type="ARBA" id="ARBA00023317"/>
    </source>
</evidence>
<dbReference type="InterPro" id="IPR033178">
    <property type="entry name" value="PSD_type1_pro"/>
</dbReference>
<dbReference type="EC" id="4.1.1.65" evidence="12"/>
<keyword evidence="2 12" id="KW-1003">Cell membrane</keyword>
<dbReference type="GO" id="GO:0006646">
    <property type="term" value="P:phosphatidylethanolamine biosynthetic process"/>
    <property type="evidence" value="ECO:0007669"/>
    <property type="project" value="UniProtKB-UniRule"/>
</dbReference>
<reference evidence="13" key="1">
    <citation type="submission" date="2023-04" db="EMBL/GenBank/DDBJ databases">
        <title>Genome dynamics across the evolutionary transition to endosymbiosis.</title>
        <authorList>
            <person name="Siozios S."/>
            <person name="Nadal-Jimenez P."/>
            <person name="Azagi T."/>
            <person name="Sprong H."/>
            <person name="Frost C.L."/>
            <person name="Parratt S.R."/>
            <person name="Taylor G."/>
            <person name="Brettell L."/>
            <person name="Lew K.C."/>
            <person name="Croft L."/>
            <person name="King K.C."/>
            <person name="Brockhurst M.A."/>
            <person name="Hypsa V."/>
            <person name="Novakova E."/>
            <person name="Darby A.C."/>
            <person name="Hurst G.D.D."/>
        </authorList>
    </citation>
    <scope>NUCLEOTIDE SEQUENCE</scope>
    <source>
        <strain evidence="13">AIh</strain>
    </source>
</reference>
<dbReference type="Proteomes" id="UP001177597">
    <property type="component" value="Chromosome"/>
</dbReference>
<evidence type="ECO:0000256" key="2">
    <source>
        <dbReference type="ARBA" id="ARBA00022475"/>
    </source>
</evidence>
<feature type="active site" description="Charge relay system; for autoendoproteolytic cleavage activity" evidence="12">
    <location>
        <position position="254"/>
    </location>
</feature>
<dbReference type="InterPro" id="IPR003817">
    <property type="entry name" value="PS_Dcarbxylase"/>
</dbReference>
<sequence>MLEKIKIKLQYLLPKQGLTHLAGWLADQKAAGFTQLMIKLFAKFYKVDMTEAKESEFSAYSTFNEFFTRPLKENIRPIVVGSNQLALPADGVISQLGLIVDEQILQAKGHSYSLAALLAGNYILADKFRNGAFVTTYLSPRDYHRVHMPCDGLLTEMIYVPGDLFSVNQLTATNVPNLFARNERLICIFDTSIGKMAQILIGATIVGSIDTSWCGCVNNEREGIIKRWTYPEKDKTGAVYLKKGEEMGKFKLGSTVINLFEFNHIKLNSALEPGTVTRVGELLAESIYANTGEHTSPHNLIDGTE</sequence>
<dbReference type="EMBL" id="CP123498">
    <property type="protein sequence ID" value="WGL95202.1"/>
    <property type="molecule type" value="Genomic_DNA"/>
</dbReference>
<comment type="catalytic activity">
    <reaction evidence="12">
        <text>a 1,2-diacyl-sn-glycero-3-phospho-L-serine + H(+) = a 1,2-diacyl-sn-glycero-3-phosphoethanolamine + CO2</text>
        <dbReference type="Rhea" id="RHEA:20828"/>
        <dbReference type="ChEBI" id="CHEBI:15378"/>
        <dbReference type="ChEBI" id="CHEBI:16526"/>
        <dbReference type="ChEBI" id="CHEBI:57262"/>
        <dbReference type="ChEBI" id="CHEBI:64612"/>
        <dbReference type="EC" id="4.1.1.65"/>
    </reaction>
</comment>
<comment type="pathway">
    <text evidence="1">Lipid metabolism.</text>
</comment>
<evidence type="ECO:0000256" key="12">
    <source>
        <dbReference type="HAMAP-Rule" id="MF_00662"/>
    </source>
</evidence>
<keyword evidence="11 12" id="KW-0670">Pyruvate</keyword>
<evidence type="ECO:0000256" key="4">
    <source>
        <dbReference type="ARBA" id="ARBA00022793"/>
    </source>
</evidence>
<keyword evidence="5 12" id="KW-0443">Lipid metabolism</keyword>
<keyword evidence="4 12" id="KW-0210">Decarboxylase</keyword>
<evidence type="ECO:0000256" key="6">
    <source>
        <dbReference type="ARBA" id="ARBA00023136"/>
    </source>
</evidence>
<comment type="subunit">
    <text evidence="12">Heterodimer of a large membrane-associated beta subunit and a small pyruvoyl-containing alpha subunit.</text>
</comment>
<evidence type="ECO:0000256" key="7">
    <source>
        <dbReference type="ARBA" id="ARBA00023145"/>
    </source>
</evidence>
<dbReference type="PANTHER" id="PTHR10067:SF6">
    <property type="entry name" value="PHOSPHATIDYLSERINE DECARBOXYLASE PROENZYME, MITOCHONDRIAL"/>
    <property type="match status" value="1"/>
</dbReference>
<evidence type="ECO:0000256" key="1">
    <source>
        <dbReference type="ARBA" id="ARBA00005189"/>
    </source>
</evidence>
<organism evidence="13 14">
    <name type="scientific">Arsenophonus nasoniae</name>
    <name type="common">son-killer infecting Nasonia vitripennis</name>
    <dbReference type="NCBI Taxonomy" id="638"/>
    <lineage>
        <taxon>Bacteria</taxon>
        <taxon>Pseudomonadati</taxon>
        <taxon>Pseudomonadota</taxon>
        <taxon>Gammaproteobacteria</taxon>
        <taxon>Enterobacterales</taxon>
        <taxon>Morganellaceae</taxon>
        <taxon>Arsenophonus</taxon>
    </lineage>
</organism>
<feature type="active site" description="Charge relay system; for autoendoproteolytic cleavage activity" evidence="12">
    <location>
        <position position="147"/>
    </location>
</feature>
<evidence type="ECO:0000256" key="10">
    <source>
        <dbReference type="ARBA" id="ARBA00023264"/>
    </source>
</evidence>
<evidence type="ECO:0000256" key="5">
    <source>
        <dbReference type="ARBA" id="ARBA00023098"/>
    </source>
</evidence>
<feature type="modified residue" description="Pyruvic acid (Ser); by autocatalysis" evidence="12">
    <location>
        <position position="254"/>
    </location>
</feature>
<keyword evidence="10 12" id="KW-1208">Phospholipid metabolism</keyword>
<feature type="active site" description="Charge relay system; for autoendoproteolytic cleavage activity" evidence="12">
    <location>
        <position position="90"/>
    </location>
</feature>
<dbReference type="GO" id="GO:0005886">
    <property type="term" value="C:plasma membrane"/>
    <property type="evidence" value="ECO:0007669"/>
    <property type="project" value="UniProtKB-SubCell"/>
</dbReference>
<evidence type="ECO:0000256" key="9">
    <source>
        <dbReference type="ARBA" id="ARBA00023239"/>
    </source>
</evidence>
<evidence type="ECO:0000256" key="8">
    <source>
        <dbReference type="ARBA" id="ARBA00023209"/>
    </source>
</evidence>
<feature type="active site" description="Schiff-base intermediate with substrate; via pyruvic acid; for decarboxylase activity" evidence="12">
    <location>
        <position position="254"/>
    </location>
</feature>
<feature type="chain" id="PRO_5041504714" description="Phosphatidylserine decarboxylase alpha chain" evidence="12">
    <location>
        <begin position="254"/>
        <end position="305"/>
    </location>
</feature>
<dbReference type="AlphaFoldDB" id="A0AA95GAT0"/>
<keyword evidence="9 12" id="KW-0456">Lyase</keyword>
<comment type="pathway">
    <text evidence="12">Phospholipid metabolism; phosphatidylethanolamine biosynthesis; phosphatidylethanolamine from CDP-diacylglycerol: step 2/2.</text>
</comment>
<keyword evidence="8 12" id="KW-0594">Phospholipid biosynthesis</keyword>
<dbReference type="PANTHER" id="PTHR10067">
    <property type="entry name" value="PHOSPHATIDYLSERINE DECARBOXYLASE"/>
    <property type="match status" value="1"/>
</dbReference>
<evidence type="ECO:0000313" key="13">
    <source>
        <dbReference type="EMBL" id="WGL95202.1"/>
    </source>
</evidence>